<evidence type="ECO:0000313" key="14">
    <source>
        <dbReference type="EMBL" id="UQK58455.1"/>
    </source>
</evidence>
<evidence type="ECO:0000256" key="12">
    <source>
        <dbReference type="RuleBase" id="RU003784"/>
    </source>
</evidence>
<name>A0A9E7DI88_9FIRM</name>
<dbReference type="SUPFAM" id="SSF52540">
    <property type="entry name" value="P-loop containing nucleoside triphosphate hydrolases"/>
    <property type="match status" value="2"/>
</dbReference>
<protein>
    <recommendedName>
        <fullName evidence="10">tRNA dimethylallyltransferase</fullName>
        <ecNumber evidence="10">2.5.1.75</ecNumber>
    </recommendedName>
    <alternativeName>
        <fullName evidence="10">Dimethylallyl diphosphate:tRNA dimethylallyltransferase</fullName>
        <shortName evidence="10">DMAPP:tRNA dimethylallyltransferase</shortName>
        <shortName evidence="10">DMATase</shortName>
    </alternativeName>
    <alternativeName>
        <fullName evidence="10">Isopentenyl-diphosphate:tRNA isopentenyltransferase</fullName>
        <shortName evidence="10">IPP transferase</shortName>
        <shortName evidence="10">IPPT</shortName>
        <shortName evidence="10">IPTase</shortName>
    </alternativeName>
</protein>
<dbReference type="NCBIfam" id="TIGR00174">
    <property type="entry name" value="miaA"/>
    <property type="match status" value="1"/>
</dbReference>
<keyword evidence="5 10" id="KW-0819">tRNA processing</keyword>
<dbReference type="AlphaFoldDB" id="A0A9E7DI88"/>
<organism evidence="14 15">
    <name type="scientific">Fenollaria massiliensis</name>
    <dbReference type="NCBI Taxonomy" id="938288"/>
    <lineage>
        <taxon>Bacteria</taxon>
        <taxon>Bacillati</taxon>
        <taxon>Bacillota</taxon>
        <taxon>Clostridia</taxon>
        <taxon>Eubacteriales</taxon>
        <taxon>Fenollaria</taxon>
    </lineage>
</organism>
<comment type="caution">
    <text evidence="10">Lacks conserved residue(s) required for the propagation of feature annotation.</text>
</comment>
<dbReference type="GO" id="GO:0005524">
    <property type="term" value="F:ATP binding"/>
    <property type="evidence" value="ECO:0007669"/>
    <property type="project" value="UniProtKB-UniRule"/>
</dbReference>
<dbReference type="EMBL" id="CP096649">
    <property type="protein sequence ID" value="UQK58455.1"/>
    <property type="molecule type" value="Genomic_DNA"/>
</dbReference>
<dbReference type="RefSeq" id="WP_249242095.1">
    <property type="nucleotide sequence ID" value="NZ_CP096649.1"/>
</dbReference>
<dbReference type="Gene3D" id="3.40.50.300">
    <property type="entry name" value="P-loop containing nucleotide triphosphate hydrolases"/>
    <property type="match status" value="1"/>
</dbReference>
<reference evidence="14" key="1">
    <citation type="submission" date="2022-04" db="EMBL/GenBank/DDBJ databases">
        <title>Complete genome sequences of Ezakiella coagulans and Fenollaria massiliensis.</title>
        <authorList>
            <person name="France M.T."/>
            <person name="Clifford J."/>
            <person name="Narina S."/>
            <person name="Rutt L."/>
            <person name="Ravel J."/>
        </authorList>
    </citation>
    <scope>NUCLEOTIDE SEQUENCE</scope>
    <source>
        <strain evidence="14">C0061C2</strain>
    </source>
</reference>
<comment type="function">
    <text evidence="2 10 12">Catalyzes the transfer of a dimethylallyl group onto the adenine at position 37 in tRNAs that read codons beginning with uridine, leading to the formation of N6-(dimethylallyl)adenosine (i(6)A).</text>
</comment>
<evidence type="ECO:0000256" key="10">
    <source>
        <dbReference type="HAMAP-Rule" id="MF_00185"/>
    </source>
</evidence>
<keyword evidence="15" id="KW-1185">Reference proteome</keyword>
<comment type="subunit">
    <text evidence="10">Monomer.</text>
</comment>
<dbReference type="HAMAP" id="MF_00185">
    <property type="entry name" value="IPP_trans"/>
    <property type="match status" value="1"/>
</dbReference>
<evidence type="ECO:0000313" key="15">
    <source>
        <dbReference type="Proteomes" id="UP000831151"/>
    </source>
</evidence>
<dbReference type="InterPro" id="IPR027417">
    <property type="entry name" value="P-loop_NTPase"/>
</dbReference>
<evidence type="ECO:0000256" key="4">
    <source>
        <dbReference type="ARBA" id="ARBA00022679"/>
    </source>
</evidence>
<dbReference type="GO" id="GO:0006400">
    <property type="term" value="P:tRNA modification"/>
    <property type="evidence" value="ECO:0007669"/>
    <property type="project" value="TreeGrafter"/>
</dbReference>
<dbReference type="KEGG" id="fms:M1R53_04250"/>
<keyword evidence="7 10" id="KW-0067">ATP-binding</keyword>
<dbReference type="PANTHER" id="PTHR11088:SF60">
    <property type="entry name" value="TRNA DIMETHYLALLYLTRANSFERASE"/>
    <property type="match status" value="1"/>
</dbReference>
<gene>
    <name evidence="10 14" type="primary">miaA</name>
    <name evidence="14" type="ORF">M1R53_04250</name>
</gene>
<keyword evidence="6 10" id="KW-0547">Nucleotide-binding</keyword>
<feature type="region of interest" description="Interaction with substrate tRNA" evidence="10">
    <location>
        <begin position="36"/>
        <end position="39"/>
    </location>
</feature>
<feature type="site" description="Interaction with substrate tRNA" evidence="10">
    <location>
        <position position="102"/>
    </location>
</feature>
<evidence type="ECO:0000256" key="1">
    <source>
        <dbReference type="ARBA" id="ARBA00001946"/>
    </source>
</evidence>
<proteinExistence type="inferred from homology"/>
<evidence type="ECO:0000256" key="3">
    <source>
        <dbReference type="ARBA" id="ARBA00005842"/>
    </source>
</evidence>
<evidence type="ECO:0000256" key="7">
    <source>
        <dbReference type="ARBA" id="ARBA00022840"/>
    </source>
</evidence>
<evidence type="ECO:0000256" key="13">
    <source>
        <dbReference type="RuleBase" id="RU003785"/>
    </source>
</evidence>
<evidence type="ECO:0000256" key="8">
    <source>
        <dbReference type="ARBA" id="ARBA00022842"/>
    </source>
</evidence>
<dbReference type="Gene3D" id="1.10.20.140">
    <property type="match status" value="1"/>
</dbReference>
<feature type="site" description="Interaction with substrate tRNA" evidence="10">
    <location>
        <position position="125"/>
    </location>
</feature>
<comment type="cofactor">
    <cofactor evidence="1 10">
        <name>Mg(2+)</name>
        <dbReference type="ChEBI" id="CHEBI:18420"/>
    </cofactor>
</comment>
<dbReference type="PANTHER" id="PTHR11088">
    <property type="entry name" value="TRNA DIMETHYLALLYLTRANSFERASE"/>
    <property type="match status" value="1"/>
</dbReference>
<evidence type="ECO:0000256" key="5">
    <source>
        <dbReference type="ARBA" id="ARBA00022694"/>
    </source>
</evidence>
<dbReference type="InterPro" id="IPR018022">
    <property type="entry name" value="IPT"/>
</dbReference>
<dbReference type="InterPro" id="IPR039657">
    <property type="entry name" value="Dimethylallyltransferase"/>
</dbReference>
<dbReference type="Pfam" id="PF01715">
    <property type="entry name" value="IPPT"/>
    <property type="match status" value="1"/>
</dbReference>
<evidence type="ECO:0000256" key="11">
    <source>
        <dbReference type="RuleBase" id="RU003783"/>
    </source>
</evidence>
<sequence>MKEKIIVISGPTGIGKSKVAVELAKKLENAEIISSDSMQIYKEMSIGTAKVTDEEMSDVKHHMIDEVSIHDNFSVYDYQKKAKKLISDMNERGIIPIIIGGTGLYINSLLYKLDFSSEAEDKELREKINNDANKYGNEYLYNKLKELDPECAEKLSINDTFRIIRALEVIYKSGNKYSEENKNFREYNDDYDKLIYILQTDRELLYDRINKRVDKMLEAGLLNEVKYIIKDMSPNEIASNRALLAIGYKELISYLQGEITYERAVELIKQKSRNYAKRQLTWFRREGEANFIDMNFDDIEQTVQTIYKDIKKRWKNE</sequence>
<feature type="binding site" evidence="10">
    <location>
        <begin position="12"/>
        <end position="17"/>
    </location>
    <ligand>
        <name>substrate</name>
    </ligand>
</feature>
<dbReference type="GO" id="GO:0052381">
    <property type="term" value="F:tRNA dimethylallyltransferase activity"/>
    <property type="evidence" value="ECO:0007669"/>
    <property type="project" value="UniProtKB-UniRule"/>
</dbReference>
<dbReference type="Proteomes" id="UP000831151">
    <property type="component" value="Chromosome"/>
</dbReference>
<feature type="binding site" evidence="10">
    <location>
        <begin position="10"/>
        <end position="17"/>
    </location>
    <ligand>
        <name>ATP</name>
        <dbReference type="ChEBI" id="CHEBI:30616"/>
    </ligand>
</feature>
<keyword evidence="4 10" id="KW-0808">Transferase</keyword>
<dbReference type="EC" id="2.5.1.75" evidence="10"/>
<evidence type="ECO:0000256" key="9">
    <source>
        <dbReference type="ARBA" id="ARBA00049563"/>
    </source>
</evidence>
<evidence type="ECO:0000256" key="2">
    <source>
        <dbReference type="ARBA" id="ARBA00003213"/>
    </source>
</evidence>
<accession>A0A9E7DI88</accession>
<evidence type="ECO:0000256" key="6">
    <source>
        <dbReference type="ARBA" id="ARBA00022741"/>
    </source>
</evidence>
<keyword evidence="8 10" id="KW-0460">Magnesium</keyword>
<comment type="similarity">
    <text evidence="3 10 13">Belongs to the IPP transferase family.</text>
</comment>
<comment type="catalytic activity">
    <reaction evidence="9 10 11">
        <text>adenosine(37) in tRNA + dimethylallyl diphosphate = N(6)-dimethylallyladenosine(37) in tRNA + diphosphate</text>
        <dbReference type="Rhea" id="RHEA:26482"/>
        <dbReference type="Rhea" id="RHEA-COMP:10162"/>
        <dbReference type="Rhea" id="RHEA-COMP:10375"/>
        <dbReference type="ChEBI" id="CHEBI:33019"/>
        <dbReference type="ChEBI" id="CHEBI:57623"/>
        <dbReference type="ChEBI" id="CHEBI:74411"/>
        <dbReference type="ChEBI" id="CHEBI:74415"/>
        <dbReference type="EC" id="2.5.1.75"/>
    </reaction>
</comment>